<evidence type="ECO:0000256" key="7">
    <source>
        <dbReference type="ARBA" id="ARBA00022741"/>
    </source>
</evidence>
<comment type="similarity">
    <text evidence="16">Belongs to the TRAFAC class TrmE-Era-EngA-EngB-Septin-like GTPase superfamily. FeoB GTPase (TC 9.A.8) family.</text>
</comment>
<feature type="transmembrane region" description="Helical" evidence="16">
    <location>
        <begin position="391"/>
        <end position="412"/>
    </location>
</feature>
<evidence type="ECO:0000256" key="12">
    <source>
        <dbReference type="ARBA" id="ARBA00023136"/>
    </source>
</evidence>
<dbReference type="InterPro" id="IPR041069">
    <property type="entry name" value="FeoB_Cyto"/>
</dbReference>
<dbReference type="Gene3D" id="1.10.287.1770">
    <property type="match status" value="1"/>
</dbReference>
<evidence type="ECO:0000256" key="9">
    <source>
        <dbReference type="ARBA" id="ARBA00023004"/>
    </source>
</evidence>
<evidence type="ECO:0000256" key="15">
    <source>
        <dbReference type="PIRSR" id="PIRSR603373-2"/>
    </source>
</evidence>
<feature type="transmembrane region" description="Helical" evidence="16">
    <location>
        <begin position="424"/>
        <end position="446"/>
    </location>
</feature>
<dbReference type="InterPro" id="IPR027417">
    <property type="entry name" value="P-loop_NTPase"/>
</dbReference>
<gene>
    <name evidence="18" type="ORF">HNR75_001878</name>
</gene>
<feature type="binding site" evidence="15">
    <location>
        <position position="24"/>
    </location>
    <ligand>
        <name>Mg(2+)</name>
        <dbReference type="ChEBI" id="CHEBI:18420"/>
        <label>2</label>
    </ligand>
</feature>
<dbReference type="AlphaFoldDB" id="A0A841GA69"/>
<keyword evidence="4 16" id="KW-0410">Iron transport</keyword>
<evidence type="ECO:0000256" key="10">
    <source>
        <dbReference type="ARBA" id="ARBA00023065"/>
    </source>
</evidence>
<feature type="binding site" evidence="14">
    <location>
        <begin position="55"/>
        <end position="58"/>
    </location>
    <ligand>
        <name>GTP</name>
        <dbReference type="ChEBI" id="CHEBI:37565"/>
        <label>1</label>
    </ligand>
</feature>
<dbReference type="PROSITE" id="PS51711">
    <property type="entry name" value="G_FEOB"/>
    <property type="match status" value="1"/>
</dbReference>
<evidence type="ECO:0000256" key="4">
    <source>
        <dbReference type="ARBA" id="ARBA00022496"/>
    </source>
</evidence>
<feature type="domain" description="FeoB-type G" evidence="17">
    <location>
        <begin position="2"/>
        <end position="166"/>
    </location>
</feature>
<keyword evidence="19" id="KW-1185">Reference proteome</keyword>
<dbReference type="InterPro" id="IPR011642">
    <property type="entry name" value="Gate_dom"/>
</dbReference>
<sequence>MSHHIVTVGNPNSGKTSLFNALTGANQQVGNWSGVTVDKKTGQFQFEDYAYELVDLPGIYALESRDSSIDEQIAFRYVMNNKPDLVINVVDASSLERSLLLTLQLRELGLPVLVVLNKYDVIKRRNQSVDTKSLSEKLGCPVVALSAYNRKEVLSFKAILPALIEQAQDTRPLALSYGAAIDPLVDEIAAQLNHPHLAARGCALRLLEQDPVVEEAMQEQLSAPVMQQVVKLQKEQDLDLTLADGRFSYVYNECRPALKQHGKLSQKRSEQLDNILLNRWLGLPFFLGMMYLMFLFAINLGSAFIDFFDILAGGIFVEGSRTLFEHIGLPEWLISLLSDGFGSGIQTVATFIPVIAFLYMFLAALEASGYLARAAFVVDRLMRYLGLPGKAFVPMLMGFGCSVPAFMATRTLNSERERMLTNAMAPFMSCGARLPVYALFAVAFFPESGQNVVFALYLLGILAAIFTGLVLRNTILPGKSESSIMEMPDYELPRLNYIFLKTWQRLKIFILGAGKVIVLLVAVLSVFNSMGTDGSFGNQNNGKSLLAVAAQKVTPVLSPLGIQQDNWQATVGIITGIFAKEAVVGTLNTLYQSDVAGEEAAAEFSLWAKVTEAVETIPANLAGINVKDPVGLDIGDVKDQQAAAESQEVDISIYDNMQQHFAGAAGAFAYLLFILLYMPCSAAMGALFRESGRNWAVFVALWCNLLAFAASTLHFQIATFNAHPATSLFWIAFYTGGFLLLTLGMRRRGDILLNKKVLV</sequence>
<dbReference type="InterPro" id="IPR005225">
    <property type="entry name" value="Small_GTP-bd"/>
</dbReference>
<keyword evidence="15" id="KW-0460">Magnesium</keyword>
<dbReference type="NCBIfam" id="TIGR00231">
    <property type="entry name" value="small_GTP"/>
    <property type="match status" value="1"/>
</dbReference>
<feature type="transmembrane region" description="Helical" evidence="16">
    <location>
        <begin position="695"/>
        <end position="715"/>
    </location>
</feature>
<comment type="caution">
    <text evidence="18">The sequence shown here is derived from an EMBL/GenBank/DDBJ whole genome shotgun (WGS) entry which is preliminary data.</text>
</comment>
<dbReference type="PANTHER" id="PTHR43185">
    <property type="entry name" value="FERROUS IRON TRANSPORT PROTEIN B"/>
    <property type="match status" value="1"/>
</dbReference>
<evidence type="ECO:0000256" key="13">
    <source>
        <dbReference type="NCBIfam" id="TIGR00437"/>
    </source>
</evidence>
<dbReference type="EMBL" id="JACHGR010000006">
    <property type="protein sequence ID" value="MBB6055948.1"/>
    <property type="molecule type" value="Genomic_DNA"/>
</dbReference>
<dbReference type="FunFam" id="3.40.50.300:FF:000426">
    <property type="entry name" value="Ferrous iron transport protein B"/>
    <property type="match status" value="1"/>
</dbReference>
<feature type="transmembrane region" description="Helical" evidence="16">
    <location>
        <begin position="667"/>
        <end position="688"/>
    </location>
</feature>
<comment type="subcellular location">
    <subcellularLocation>
        <location evidence="1 16">Cell inner membrane</location>
        <topology evidence="1 16">Multi-pass membrane protein</topology>
    </subcellularLocation>
</comment>
<evidence type="ECO:0000256" key="3">
    <source>
        <dbReference type="ARBA" id="ARBA00022475"/>
    </source>
</evidence>
<dbReference type="InterPro" id="IPR006073">
    <property type="entry name" value="GTP-bd"/>
</dbReference>
<feature type="transmembrane region" description="Helical" evidence="16">
    <location>
        <begin position="452"/>
        <end position="471"/>
    </location>
</feature>
<comment type="function">
    <text evidence="16">Probable transporter of a GTP-driven Fe(2+) uptake system.</text>
</comment>
<evidence type="ECO:0000313" key="18">
    <source>
        <dbReference type="EMBL" id="MBB6055948.1"/>
    </source>
</evidence>
<dbReference type="SUPFAM" id="SSF52540">
    <property type="entry name" value="P-loop containing nucleoside triphosphate hydrolases"/>
    <property type="match status" value="1"/>
</dbReference>
<feature type="binding site" evidence="14">
    <location>
        <begin position="117"/>
        <end position="120"/>
    </location>
    <ligand>
        <name>GTP</name>
        <dbReference type="ChEBI" id="CHEBI:37565"/>
        <label>1</label>
    </ligand>
</feature>
<feature type="transmembrane region" description="Helical" evidence="16">
    <location>
        <begin position="345"/>
        <end position="371"/>
    </location>
</feature>
<dbReference type="InterPro" id="IPR030389">
    <property type="entry name" value="G_FEOB_dom"/>
</dbReference>
<keyword evidence="10" id="KW-0406">Ion transport</keyword>
<accession>A0A841GA69</accession>
<dbReference type="NCBIfam" id="TIGR00437">
    <property type="entry name" value="feoB"/>
    <property type="match status" value="1"/>
</dbReference>
<keyword evidence="2 16" id="KW-0813">Transport</keyword>
<reference evidence="18 19" key="1">
    <citation type="submission" date="2020-08" db="EMBL/GenBank/DDBJ databases">
        <title>Genomic Encyclopedia of Type Strains, Phase IV (KMG-IV): sequencing the most valuable type-strain genomes for metagenomic binning, comparative biology and taxonomic classification.</title>
        <authorList>
            <person name="Goeker M."/>
        </authorList>
    </citation>
    <scope>NUCLEOTIDE SEQUENCE [LARGE SCALE GENOMIC DNA]</scope>
    <source>
        <strain evidence="18 19">DSM 22975</strain>
    </source>
</reference>
<keyword evidence="11 14" id="KW-0342">GTP-binding</keyword>
<organism evidence="18 19">
    <name type="scientific">Tolumonas osonensis</name>
    <dbReference type="NCBI Taxonomy" id="675874"/>
    <lineage>
        <taxon>Bacteria</taxon>
        <taxon>Pseudomonadati</taxon>
        <taxon>Pseudomonadota</taxon>
        <taxon>Gammaproteobacteria</taxon>
        <taxon>Aeromonadales</taxon>
        <taxon>Aeromonadaceae</taxon>
        <taxon>Tolumonas</taxon>
    </lineage>
</organism>
<feature type="binding site" evidence="15">
    <location>
        <position position="23"/>
    </location>
    <ligand>
        <name>Mg(2+)</name>
        <dbReference type="ChEBI" id="CHEBI:18420"/>
        <label>2</label>
    </ligand>
</feature>
<dbReference type="Pfam" id="PF17910">
    <property type="entry name" value="FeoB_Cyto"/>
    <property type="match status" value="1"/>
</dbReference>
<evidence type="ECO:0000256" key="14">
    <source>
        <dbReference type="PIRSR" id="PIRSR603373-1"/>
    </source>
</evidence>
<keyword evidence="7 14" id="KW-0547">Nucleotide-binding</keyword>
<feature type="binding site" evidence="15">
    <location>
        <position position="21"/>
    </location>
    <ligand>
        <name>Mg(2+)</name>
        <dbReference type="ChEBI" id="CHEBI:18420"/>
        <label>2</label>
    </ligand>
</feature>
<evidence type="ECO:0000256" key="11">
    <source>
        <dbReference type="ARBA" id="ARBA00023134"/>
    </source>
</evidence>
<keyword evidence="5" id="KW-0997">Cell inner membrane</keyword>
<keyword evidence="3" id="KW-1003">Cell membrane</keyword>
<evidence type="ECO:0000259" key="17">
    <source>
        <dbReference type="PROSITE" id="PS51711"/>
    </source>
</evidence>
<dbReference type="CDD" id="cd01879">
    <property type="entry name" value="FeoB"/>
    <property type="match status" value="1"/>
</dbReference>
<keyword evidence="12 16" id="KW-0472">Membrane</keyword>
<dbReference type="Pfam" id="PF07664">
    <property type="entry name" value="FeoB_C"/>
    <property type="match status" value="1"/>
</dbReference>
<proteinExistence type="inferred from homology"/>
<feature type="binding site" evidence="14">
    <location>
        <begin position="34"/>
        <end position="38"/>
    </location>
    <ligand>
        <name>GTP</name>
        <dbReference type="ChEBI" id="CHEBI:37565"/>
        <label>1</label>
    </ligand>
</feature>
<dbReference type="RefSeq" id="WP_188026695.1">
    <property type="nucleotide sequence ID" value="NZ_JACHGR010000006.1"/>
</dbReference>
<evidence type="ECO:0000256" key="2">
    <source>
        <dbReference type="ARBA" id="ARBA00022448"/>
    </source>
</evidence>
<feature type="binding site" evidence="14">
    <location>
        <begin position="9"/>
        <end position="16"/>
    </location>
    <ligand>
        <name>GTP</name>
        <dbReference type="ChEBI" id="CHEBI:37565"/>
        <label>1</label>
    </ligand>
</feature>
<dbReference type="PRINTS" id="PR00326">
    <property type="entry name" value="GTP1OBG"/>
</dbReference>
<evidence type="ECO:0000313" key="19">
    <source>
        <dbReference type="Proteomes" id="UP000585721"/>
    </source>
</evidence>
<dbReference type="GO" id="GO:0005525">
    <property type="term" value="F:GTP binding"/>
    <property type="evidence" value="ECO:0007669"/>
    <property type="project" value="UniProtKB-KW"/>
</dbReference>
<dbReference type="Proteomes" id="UP000585721">
    <property type="component" value="Unassembled WGS sequence"/>
</dbReference>
<evidence type="ECO:0000256" key="1">
    <source>
        <dbReference type="ARBA" id="ARBA00004429"/>
    </source>
</evidence>
<keyword evidence="15" id="KW-0479">Metal-binding</keyword>
<dbReference type="Pfam" id="PF07670">
    <property type="entry name" value="Gate"/>
    <property type="match status" value="2"/>
</dbReference>
<dbReference type="NCBIfam" id="NF007105">
    <property type="entry name" value="PRK09554.1"/>
    <property type="match status" value="1"/>
</dbReference>
<evidence type="ECO:0000256" key="8">
    <source>
        <dbReference type="ARBA" id="ARBA00022989"/>
    </source>
</evidence>
<dbReference type="PANTHER" id="PTHR43185:SF1">
    <property type="entry name" value="FE(2+) TRANSPORTER FEOB"/>
    <property type="match status" value="1"/>
</dbReference>
<feature type="transmembrane region" description="Helical" evidence="16">
    <location>
        <begin position="727"/>
        <end position="745"/>
    </location>
</feature>
<evidence type="ECO:0000256" key="5">
    <source>
        <dbReference type="ARBA" id="ARBA00022519"/>
    </source>
</evidence>
<evidence type="ECO:0000256" key="6">
    <source>
        <dbReference type="ARBA" id="ARBA00022692"/>
    </source>
</evidence>
<feature type="binding site" evidence="15">
    <location>
        <position position="20"/>
    </location>
    <ligand>
        <name>Mg(2+)</name>
        <dbReference type="ChEBI" id="CHEBI:18420"/>
        <label>2</label>
    </ligand>
</feature>
<dbReference type="GO" id="GO:0046872">
    <property type="term" value="F:metal ion binding"/>
    <property type="evidence" value="ECO:0007669"/>
    <property type="project" value="UniProtKB-KW"/>
</dbReference>
<dbReference type="InterPro" id="IPR050860">
    <property type="entry name" value="FeoB_GTPase"/>
</dbReference>
<keyword evidence="6 16" id="KW-0812">Transmembrane</keyword>
<dbReference type="Gene3D" id="3.40.50.300">
    <property type="entry name" value="P-loop containing nucleotide triphosphate hydrolases"/>
    <property type="match status" value="1"/>
</dbReference>
<protein>
    <recommendedName>
        <fullName evidence="13 16">Ferrous iron transport protein B</fullName>
    </recommendedName>
</protein>
<feature type="transmembrane region" description="Helical" evidence="16">
    <location>
        <begin position="508"/>
        <end position="527"/>
    </location>
</feature>
<evidence type="ECO:0000256" key="16">
    <source>
        <dbReference type="RuleBase" id="RU362098"/>
    </source>
</evidence>
<keyword evidence="9 16" id="KW-0408">Iron</keyword>
<dbReference type="GO" id="GO:0015093">
    <property type="term" value="F:ferrous iron transmembrane transporter activity"/>
    <property type="evidence" value="ECO:0007669"/>
    <property type="project" value="UniProtKB-UniRule"/>
</dbReference>
<feature type="transmembrane region" description="Helical" evidence="16">
    <location>
        <begin position="276"/>
        <end position="298"/>
    </location>
</feature>
<name>A0A841GA69_9GAMM</name>
<keyword evidence="8 16" id="KW-1133">Transmembrane helix</keyword>
<dbReference type="InterPro" id="IPR011640">
    <property type="entry name" value="Fe2_transport_prot_B_C"/>
</dbReference>
<dbReference type="InterPro" id="IPR003373">
    <property type="entry name" value="Fe2_transport_prot-B"/>
</dbReference>
<dbReference type="Pfam" id="PF02421">
    <property type="entry name" value="FeoB_N"/>
    <property type="match status" value="1"/>
</dbReference>
<dbReference type="GO" id="GO:0005886">
    <property type="term" value="C:plasma membrane"/>
    <property type="evidence" value="ECO:0007669"/>
    <property type="project" value="UniProtKB-SubCell"/>
</dbReference>